<reference evidence="2 3" key="1">
    <citation type="submission" date="2018-06" db="EMBL/GenBank/DDBJ databases">
        <title>Genomic Encyclopedia of Archaeal and Bacterial Type Strains, Phase II (KMG-II): from individual species to whole genera.</title>
        <authorList>
            <person name="Goeker M."/>
        </authorList>
    </citation>
    <scope>NUCLEOTIDE SEQUENCE [LARGE SCALE GENOMIC DNA]</scope>
    <source>
        <strain evidence="2 3">DSM 22009</strain>
    </source>
</reference>
<organism evidence="2 3">
    <name type="scientific">Palleronia aestuarii</name>
    <dbReference type="NCBI Taxonomy" id="568105"/>
    <lineage>
        <taxon>Bacteria</taxon>
        <taxon>Pseudomonadati</taxon>
        <taxon>Pseudomonadota</taxon>
        <taxon>Alphaproteobacteria</taxon>
        <taxon>Rhodobacterales</taxon>
        <taxon>Roseobacteraceae</taxon>
        <taxon>Palleronia</taxon>
    </lineage>
</organism>
<dbReference type="Proteomes" id="UP000248916">
    <property type="component" value="Unassembled WGS sequence"/>
</dbReference>
<gene>
    <name evidence="2" type="ORF">LX81_02892</name>
</gene>
<dbReference type="InterPro" id="IPR041533">
    <property type="entry name" value="Bep_BID"/>
</dbReference>
<dbReference type="EMBL" id="QKZL01000014">
    <property type="protein sequence ID" value="PZX14309.1"/>
    <property type="molecule type" value="Genomic_DNA"/>
</dbReference>
<sequence>MKTHGTTSAARRIEAEPEQLGPLLGRTGLLAGRAARQTRAQAARVAEAVGSVVRRIGEVESAAARSYEAGVAARRVAEATGVPVLSENAQAAVRSLRAVEAPDARSLV</sequence>
<accession>A0A2W7PXN4</accession>
<feature type="domain" description="Bartonella effector protein BID" evidence="1">
    <location>
        <begin position="7"/>
        <end position="55"/>
    </location>
</feature>
<protein>
    <recommendedName>
        <fullName evidence="1">Bartonella effector protein BID domain-containing protein</fullName>
    </recommendedName>
</protein>
<dbReference type="Pfam" id="PF17841">
    <property type="entry name" value="Bep_C_terminal"/>
    <property type="match status" value="1"/>
</dbReference>
<dbReference type="AlphaFoldDB" id="A0A2W7PXN4"/>
<comment type="caution">
    <text evidence="2">The sequence shown here is derived from an EMBL/GenBank/DDBJ whole genome shotgun (WGS) entry which is preliminary data.</text>
</comment>
<proteinExistence type="predicted"/>
<name>A0A2W7PXN4_9RHOB</name>
<evidence type="ECO:0000259" key="1">
    <source>
        <dbReference type="Pfam" id="PF17841"/>
    </source>
</evidence>
<evidence type="ECO:0000313" key="2">
    <source>
        <dbReference type="EMBL" id="PZX14309.1"/>
    </source>
</evidence>
<evidence type="ECO:0000313" key="3">
    <source>
        <dbReference type="Proteomes" id="UP000248916"/>
    </source>
</evidence>
<keyword evidence="3" id="KW-1185">Reference proteome</keyword>